<feature type="region of interest" description="Disordered" evidence="13">
    <location>
        <begin position="858"/>
        <end position="892"/>
    </location>
</feature>
<name>A0ABY9D8Z4_VITVI</name>
<dbReference type="Gene3D" id="1.10.510.10">
    <property type="entry name" value="Transferase(Phosphotransferase) domain 1"/>
    <property type="match status" value="1"/>
</dbReference>
<dbReference type="InterPro" id="IPR045272">
    <property type="entry name" value="ANXUR1/2-like"/>
</dbReference>
<keyword evidence="7" id="KW-0418">Kinase</keyword>
<keyword evidence="10 14" id="KW-0472">Membrane</keyword>
<keyword evidence="5" id="KW-0732">Signal</keyword>
<dbReference type="Pfam" id="PF12819">
    <property type="entry name" value="Malectin_like"/>
    <property type="match status" value="1"/>
</dbReference>
<dbReference type="PROSITE" id="PS50011">
    <property type="entry name" value="PROTEIN_KINASE_DOM"/>
    <property type="match status" value="1"/>
</dbReference>
<sequence length="892" mass="99299">MLQKSDSLYLPTVIVSLLHGQMNPKQRCLFRLSILTIYCFSFFFHHWTLVSASNASAPYPPTDEILLDTGSSGNSTGDDGRPWSGDNGSKFAPSPQSKEATLADPRSAIGVPYSTARFSRSRFTYTFPVTDGPKFVRLYFYPTSYSELEGSKALFSVSSGPYTLLANFSGYLTAEGPNNASREFCINVKKEDQVLHVTFTPSSSNDSYAFVNGIEIFSMPLNLYYAAEDREVPYVGQTTNYPIESSTALETVYRLNVGGPSIKATDDSGLFRVWSIDDDYVKGESAPNLSPPGVRIKYTQDTPAYVAPQEVYLTSRSLGRNRVRNRQNNLTWILPVDLGFMYLVRLHFCETNPKIVDVSDRQFTIYIDRQMVDNAFDVIALSKGNSIPVFKDYAVRIESTGSKCKYNLPIDLGTRPGKSKYVDAVLNGIEIFKLSKTDGTLAGQNPEPPNTQPSLTVTKKSTNKKTKFIAIGAAVMVGLVLLSLLLYIIFRPRRKTRYYNSYSRKSWWLWYWCWGQGKSKSSRTKASSLPEELCLQFPLAEIKEATNNFHESCIIGKGGFGNVYKGNISDLDNAVAIKRLNPMSRQGAHEFKTEIEMLSSLRHGHLVSLIGYCNEGREMILVYEFMNKGTLGDHLYETNNDPLRWRQRLKICIDAARGLDYLHTGAPQKVIHRDVKTTNILLDDKWIAKVSDFGLSKIGPTSMPVETMVKGTMGYLDPEYYRRQQLTEKCDVYSFGVVLLEVLCARKPLNPRLGKDEANLAHWAKFCIQKGTFDQIIDPYLIGKISPACLKKFVEIAMSCVQDQGTDRPTMADVVDNLEFALRLQESAEIAEGTIVDPVVLYRDVSFRSAITGTSNDLDSGVAADSSTSGCTGTGTTTSDCTTSKATNSSGV</sequence>
<dbReference type="Proteomes" id="UP001227230">
    <property type="component" value="Chromosome 14"/>
</dbReference>
<evidence type="ECO:0000256" key="2">
    <source>
        <dbReference type="ARBA" id="ARBA00022527"/>
    </source>
</evidence>
<dbReference type="InterPro" id="IPR001245">
    <property type="entry name" value="Ser-Thr/Tyr_kinase_cat_dom"/>
</dbReference>
<organism evidence="16 17">
    <name type="scientific">Vitis vinifera</name>
    <name type="common">Grape</name>
    <dbReference type="NCBI Taxonomy" id="29760"/>
    <lineage>
        <taxon>Eukaryota</taxon>
        <taxon>Viridiplantae</taxon>
        <taxon>Streptophyta</taxon>
        <taxon>Embryophyta</taxon>
        <taxon>Tracheophyta</taxon>
        <taxon>Spermatophyta</taxon>
        <taxon>Magnoliopsida</taxon>
        <taxon>eudicotyledons</taxon>
        <taxon>Gunneridae</taxon>
        <taxon>Pentapetalae</taxon>
        <taxon>rosids</taxon>
        <taxon>Vitales</taxon>
        <taxon>Vitaceae</taxon>
        <taxon>Viteae</taxon>
        <taxon>Vitis</taxon>
    </lineage>
</organism>
<keyword evidence="8 12" id="KW-0067">ATP-binding</keyword>
<evidence type="ECO:0000256" key="12">
    <source>
        <dbReference type="PROSITE-ProRule" id="PRU10141"/>
    </source>
</evidence>
<evidence type="ECO:0000256" key="8">
    <source>
        <dbReference type="ARBA" id="ARBA00022840"/>
    </source>
</evidence>
<keyword evidence="3" id="KW-0808">Transferase</keyword>
<dbReference type="SMART" id="SM00220">
    <property type="entry name" value="S_TKc"/>
    <property type="match status" value="1"/>
</dbReference>
<keyword evidence="11" id="KW-0325">Glycoprotein</keyword>
<dbReference type="PANTHER" id="PTHR34590">
    <property type="entry name" value="OS03G0124300 PROTEIN-RELATED"/>
    <property type="match status" value="1"/>
</dbReference>
<evidence type="ECO:0000256" key="6">
    <source>
        <dbReference type="ARBA" id="ARBA00022741"/>
    </source>
</evidence>
<evidence type="ECO:0000256" key="3">
    <source>
        <dbReference type="ARBA" id="ARBA00022679"/>
    </source>
</evidence>
<feature type="compositionally biased region" description="Low complexity" evidence="13">
    <location>
        <begin position="68"/>
        <end position="77"/>
    </location>
</feature>
<evidence type="ECO:0000256" key="1">
    <source>
        <dbReference type="ARBA" id="ARBA00004479"/>
    </source>
</evidence>
<feature type="transmembrane region" description="Helical" evidence="14">
    <location>
        <begin position="28"/>
        <end position="47"/>
    </location>
</feature>
<keyword evidence="4 14" id="KW-0812">Transmembrane</keyword>
<dbReference type="CDD" id="cd14066">
    <property type="entry name" value="STKc_IRAK"/>
    <property type="match status" value="1"/>
</dbReference>
<keyword evidence="6 12" id="KW-0547">Nucleotide-binding</keyword>
<feature type="binding site" evidence="12">
    <location>
        <position position="578"/>
    </location>
    <ligand>
        <name>ATP</name>
        <dbReference type="ChEBI" id="CHEBI:30616"/>
    </ligand>
</feature>
<dbReference type="PROSITE" id="PS00107">
    <property type="entry name" value="PROTEIN_KINASE_ATP"/>
    <property type="match status" value="1"/>
</dbReference>
<protein>
    <recommendedName>
        <fullName evidence="15">Protein kinase domain-containing protein</fullName>
    </recommendedName>
</protein>
<dbReference type="EMBL" id="CP126661">
    <property type="protein sequence ID" value="WKA03982.1"/>
    <property type="molecule type" value="Genomic_DNA"/>
</dbReference>
<keyword evidence="2" id="KW-0723">Serine/threonine-protein kinase</keyword>
<evidence type="ECO:0000256" key="4">
    <source>
        <dbReference type="ARBA" id="ARBA00022692"/>
    </source>
</evidence>
<dbReference type="InterPro" id="IPR000719">
    <property type="entry name" value="Prot_kinase_dom"/>
</dbReference>
<evidence type="ECO:0000256" key="7">
    <source>
        <dbReference type="ARBA" id="ARBA00022777"/>
    </source>
</evidence>
<evidence type="ECO:0000313" key="17">
    <source>
        <dbReference type="Proteomes" id="UP001227230"/>
    </source>
</evidence>
<dbReference type="Pfam" id="PF07714">
    <property type="entry name" value="PK_Tyr_Ser-Thr"/>
    <property type="match status" value="1"/>
</dbReference>
<dbReference type="PROSITE" id="PS00108">
    <property type="entry name" value="PROTEIN_KINASE_ST"/>
    <property type="match status" value="1"/>
</dbReference>
<feature type="region of interest" description="Disordered" evidence="13">
    <location>
        <begin position="64"/>
        <end position="102"/>
    </location>
</feature>
<evidence type="ECO:0000256" key="13">
    <source>
        <dbReference type="SAM" id="MobiDB-lite"/>
    </source>
</evidence>
<feature type="transmembrane region" description="Helical" evidence="14">
    <location>
        <begin position="468"/>
        <end position="490"/>
    </location>
</feature>
<dbReference type="Gene3D" id="2.60.120.430">
    <property type="entry name" value="Galactose-binding lectin"/>
    <property type="match status" value="2"/>
</dbReference>
<keyword evidence="9 14" id="KW-1133">Transmembrane helix</keyword>
<reference evidence="16 17" key="1">
    <citation type="journal article" date="2023" name="Hortic Res">
        <title>The complete reference genome for grapevine (Vitis vinifera L.) genetics and breeding.</title>
        <authorList>
            <person name="Shi X."/>
            <person name="Cao S."/>
            <person name="Wang X."/>
            <person name="Huang S."/>
            <person name="Wang Y."/>
            <person name="Liu Z."/>
            <person name="Liu W."/>
            <person name="Leng X."/>
            <person name="Peng Y."/>
            <person name="Wang N."/>
            <person name="Wang Y."/>
            <person name="Ma Z."/>
            <person name="Xu X."/>
            <person name="Zhang F."/>
            <person name="Xue H."/>
            <person name="Zhong H."/>
            <person name="Wang Y."/>
            <person name="Zhang K."/>
            <person name="Velt A."/>
            <person name="Avia K."/>
            <person name="Holtgrawe D."/>
            <person name="Grimplet J."/>
            <person name="Matus J.T."/>
            <person name="Ware D."/>
            <person name="Wu X."/>
            <person name="Wang H."/>
            <person name="Liu C."/>
            <person name="Fang Y."/>
            <person name="Rustenholz C."/>
            <person name="Cheng Z."/>
            <person name="Xiao H."/>
            <person name="Zhou Y."/>
        </authorList>
    </citation>
    <scope>NUCLEOTIDE SEQUENCE [LARGE SCALE GENOMIC DNA]</scope>
    <source>
        <strain evidence="17">cv. Pinot noir / PN40024</strain>
        <tissue evidence="16">Leaf</tissue>
    </source>
</reference>
<keyword evidence="17" id="KW-1185">Reference proteome</keyword>
<evidence type="ECO:0000256" key="10">
    <source>
        <dbReference type="ARBA" id="ARBA00023136"/>
    </source>
</evidence>
<evidence type="ECO:0000256" key="14">
    <source>
        <dbReference type="SAM" id="Phobius"/>
    </source>
</evidence>
<evidence type="ECO:0000256" key="9">
    <source>
        <dbReference type="ARBA" id="ARBA00022989"/>
    </source>
</evidence>
<evidence type="ECO:0000256" key="11">
    <source>
        <dbReference type="ARBA" id="ARBA00023180"/>
    </source>
</evidence>
<accession>A0ABY9D8Z4</accession>
<dbReference type="Gene3D" id="3.30.200.20">
    <property type="entry name" value="Phosphorylase Kinase, domain 1"/>
    <property type="match status" value="1"/>
</dbReference>
<evidence type="ECO:0000259" key="15">
    <source>
        <dbReference type="PROSITE" id="PS50011"/>
    </source>
</evidence>
<dbReference type="InterPro" id="IPR024788">
    <property type="entry name" value="Malectin-like_Carb-bd_dom"/>
</dbReference>
<feature type="compositionally biased region" description="Low complexity" evidence="13">
    <location>
        <begin position="865"/>
        <end position="884"/>
    </location>
</feature>
<proteinExistence type="predicted"/>
<dbReference type="InterPro" id="IPR011009">
    <property type="entry name" value="Kinase-like_dom_sf"/>
</dbReference>
<evidence type="ECO:0000256" key="5">
    <source>
        <dbReference type="ARBA" id="ARBA00022729"/>
    </source>
</evidence>
<gene>
    <name evidence="16" type="ORF">VitviT2T_022052</name>
</gene>
<dbReference type="InterPro" id="IPR008271">
    <property type="entry name" value="Ser/Thr_kinase_AS"/>
</dbReference>
<comment type="subcellular location">
    <subcellularLocation>
        <location evidence="1">Membrane</location>
        <topology evidence="1">Single-pass type I membrane protein</topology>
    </subcellularLocation>
</comment>
<feature type="domain" description="Protein kinase" evidence="15">
    <location>
        <begin position="549"/>
        <end position="821"/>
    </location>
</feature>
<dbReference type="InterPro" id="IPR017441">
    <property type="entry name" value="Protein_kinase_ATP_BS"/>
</dbReference>
<evidence type="ECO:0000313" key="16">
    <source>
        <dbReference type="EMBL" id="WKA03982.1"/>
    </source>
</evidence>
<dbReference type="SUPFAM" id="SSF56112">
    <property type="entry name" value="Protein kinase-like (PK-like)"/>
    <property type="match status" value="1"/>
</dbReference>